<feature type="region of interest" description="Disordered" evidence="1">
    <location>
        <begin position="434"/>
        <end position="766"/>
    </location>
</feature>
<feature type="region of interest" description="Disordered" evidence="1">
    <location>
        <begin position="778"/>
        <end position="823"/>
    </location>
</feature>
<dbReference type="Proteomes" id="UP000247810">
    <property type="component" value="Unassembled WGS sequence"/>
</dbReference>
<feature type="compositionally biased region" description="Basic and acidic residues" evidence="1">
    <location>
        <begin position="719"/>
        <end position="733"/>
    </location>
</feature>
<accession>A0A319CSI2</accession>
<dbReference type="VEuPathDB" id="FungiDB:BO71DRAFT_414205"/>
<feature type="compositionally biased region" description="Acidic residues" evidence="1">
    <location>
        <begin position="472"/>
        <end position="482"/>
    </location>
</feature>
<dbReference type="AlphaFoldDB" id="A0A319CSI2"/>
<dbReference type="OrthoDB" id="5339076at2759"/>
<feature type="compositionally biased region" description="Acidic residues" evidence="1">
    <location>
        <begin position="505"/>
        <end position="515"/>
    </location>
</feature>
<reference evidence="2 3" key="1">
    <citation type="submission" date="2018-02" db="EMBL/GenBank/DDBJ databases">
        <title>The genomes of Aspergillus section Nigri reveals drivers in fungal speciation.</title>
        <authorList>
            <consortium name="DOE Joint Genome Institute"/>
            <person name="Vesth T.C."/>
            <person name="Nybo J."/>
            <person name="Theobald S."/>
            <person name="Brandl J."/>
            <person name="Frisvad J.C."/>
            <person name="Nielsen K.F."/>
            <person name="Lyhne E.K."/>
            <person name="Kogle M.E."/>
            <person name="Kuo A."/>
            <person name="Riley R."/>
            <person name="Clum A."/>
            <person name="Nolan M."/>
            <person name="Lipzen A."/>
            <person name="Salamov A."/>
            <person name="Henrissat B."/>
            <person name="Wiebenga A."/>
            <person name="De vries R.P."/>
            <person name="Grigoriev I.V."/>
            <person name="Mortensen U.H."/>
            <person name="Andersen M.R."/>
            <person name="Baker S.E."/>
        </authorList>
    </citation>
    <scope>NUCLEOTIDE SEQUENCE [LARGE SCALE GENOMIC DNA]</scope>
    <source>
        <strain evidence="2 3">CBS 707.79</strain>
    </source>
</reference>
<sequence length="823" mass="90176">MGADDYLDASHGLDFDHEGAHDADMIDDVAEPAMIDADDHYAEADYTVEMQDGAERTYEADMIEDDYDEDIDAPVTEIQEDPSEKVQHQEAEKPGSTEEHVVVETNNGEHAVELPTEQKIEPVKKYEHDTAQHTEQQLDLSEENVNQQAEVDTTISPHAANHPDDTVEGIVPLEAGEVEGNADESKQAQTQGGELGEAQTQGDDRAEPQASQEQEEAVEVEKEGEKEEEAEAEVEARGEAAEVSKEAATGVKEDAHTSDKNGAAHLAKPESSVAERSPLYPVKVYYQENEISLFPPREGDSSEMFFLEDESLAYGPFDKLFESCHEVLREHIGDGEVLIMDVEALNIQLAEDSLHTSKVTLSQIVDLYLRLCHNDGVNEPEALYLTLSTKLTASAELSDLLVAANEGKGLSEIHSSVGYVEGEDELANIQDGSYEEFNPDHTQQDSSEAEDNFDSEFDQVNENESTSKAEGAAEDQQDEQDREDQGQSASDNINAVEASSGNALEDGDAVDDNDHEVEPAEVQPTDSGDNELPNEESYDSEEQSESTATVTQLPETELADEEQVSDKPTDAIDGQVSHDPELEYHDPEAVDDEAYPEEETNVDATEHFDFGEAEGFDVHNNAEEASGDLYGDVTETTAEASHEKAFPEIEDEPKSQNATADADSNDHDNADGEALQGDGGDDAPYTTEAVPNGVSQDVPEIRTQPASDLENDSLGITEDPLKSLSKDSKHINDETNTDDDEEPGEIHENDEHAPLLDEANQEGEELTFDEEYLDLEFQGVGAADEEDFAKSPSRAPTKRHRELEDDFELTEIPTPDAKRSRSS</sequence>
<dbReference type="InterPro" id="IPR018822">
    <property type="entry name" value="UPF0646"/>
</dbReference>
<feature type="compositionally biased region" description="Acidic residues" evidence="1">
    <location>
        <begin position="589"/>
        <end position="601"/>
    </location>
</feature>
<dbReference type="Pfam" id="PF10336">
    <property type="entry name" value="DUF2420"/>
    <property type="match status" value="1"/>
</dbReference>
<feature type="compositionally biased region" description="Basic and acidic residues" evidence="1">
    <location>
        <begin position="234"/>
        <end position="259"/>
    </location>
</feature>
<feature type="region of interest" description="Disordered" evidence="1">
    <location>
        <begin position="68"/>
        <end position="273"/>
    </location>
</feature>
<dbReference type="EMBL" id="KZ826107">
    <property type="protein sequence ID" value="PYH88296.1"/>
    <property type="molecule type" value="Genomic_DNA"/>
</dbReference>
<evidence type="ECO:0000256" key="1">
    <source>
        <dbReference type="SAM" id="MobiDB-lite"/>
    </source>
</evidence>
<organism evidence="2 3">
    <name type="scientific">Aspergillus ellipticus CBS 707.79</name>
    <dbReference type="NCBI Taxonomy" id="1448320"/>
    <lineage>
        <taxon>Eukaryota</taxon>
        <taxon>Fungi</taxon>
        <taxon>Dikarya</taxon>
        <taxon>Ascomycota</taxon>
        <taxon>Pezizomycotina</taxon>
        <taxon>Eurotiomycetes</taxon>
        <taxon>Eurotiomycetidae</taxon>
        <taxon>Eurotiales</taxon>
        <taxon>Aspergillaceae</taxon>
        <taxon>Aspergillus</taxon>
        <taxon>Aspergillus subgen. Circumdati</taxon>
    </lineage>
</organism>
<protein>
    <submittedName>
        <fullName evidence="2">Uncharacterized protein</fullName>
    </submittedName>
</protein>
<keyword evidence="3" id="KW-1185">Reference proteome</keyword>
<name>A0A319CSI2_9EURO</name>
<evidence type="ECO:0000313" key="3">
    <source>
        <dbReference type="Proteomes" id="UP000247810"/>
    </source>
</evidence>
<feature type="compositionally biased region" description="Basic and acidic residues" evidence="1">
    <location>
        <begin position="564"/>
        <end position="588"/>
    </location>
</feature>
<feature type="compositionally biased region" description="Basic and acidic residues" evidence="1">
    <location>
        <begin position="82"/>
        <end position="102"/>
    </location>
</feature>
<feature type="compositionally biased region" description="Polar residues" evidence="1">
    <location>
        <begin position="133"/>
        <end position="156"/>
    </location>
</feature>
<evidence type="ECO:0000313" key="2">
    <source>
        <dbReference type="EMBL" id="PYH88296.1"/>
    </source>
</evidence>
<feature type="compositionally biased region" description="Basic and acidic residues" evidence="1">
    <location>
        <begin position="744"/>
        <end position="755"/>
    </location>
</feature>
<feature type="compositionally biased region" description="Basic and acidic residues" evidence="1">
    <location>
        <begin position="110"/>
        <end position="132"/>
    </location>
</feature>
<feature type="compositionally biased region" description="Basic and acidic residues" evidence="1">
    <location>
        <begin position="604"/>
        <end position="622"/>
    </location>
</feature>
<feature type="compositionally biased region" description="Acidic residues" evidence="1">
    <location>
        <begin position="447"/>
        <end position="461"/>
    </location>
</feature>
<gene>
    <name evidence="2" type="ORF">BO71DRAFT_414205</name>
</gene>
<feature type="compositionally biased region" description="Acidic residues" evidence="1">
    <location>
        <begin position="528"/>
        <end position="544"/>
    </location>
</feature>
<proteinExistence type="predicted"/>
<dbReference type="STRING" id="1448320.A0A319CSI2"/>
<feature type="compositionally biased region" description="Polar residues" evidence="1">
    <location>
        <begin position="488"/>
        <end position="502"/>
    </location>
</feature>